<accession>A0ABW3QLR6</accession>
<dbReference type="RefSeq" id="WP_380719241.1">
    <property type="nucleotide sequence ID" value="NZ_JBHTLK010000005.1"/>
</dbReference>
<dbReference type="SUPFAM" id="SSF56563">
    <property type="entry name" value="Major capsid protein gp5"/>
    <property type="match status" value="1"/>
</dbReference>
<dbReference type="InterPro" id="IPR035198">
    <property type="entry name" value="SU10_MCP"/>
</dbReference>
<comment type="caution">
    <text evidence="1">The sequence shown here is derived from an EMBL/GenBank/DDBJ whole genome shotgun (WGS) entry which is preliminary data.</text>
</comment>
<dbReference type="EMBL" id="JBHTLK010000005">
    <property type="protein sequence ID" value="MFD1145971.1"/>
    <property type="molecule type" value="Genomic_DNA"/>
</dbReference>
<keyword evidence="2" id="KW-1185">Reference proteome</keyword>
<evidence type="ECO:0000313" key="1">
    <source>
        <dbReference type="EMBL" id="MFD1145971.1"/>
    </source>
</evidence>
<organism evidence="1 2">
    <name type="scientific">Saccharothrix hoggarensis</name>
    <dbReference type="NCBI Taxonomy" id="913853"/>
    <lineage>
        <taxon>Bacteria</taxon>
        <taxon>Bacillati</taxon>
        <taxon>Actinomycetota</taxon>
        <taxon>Actinomycetes</taxon>
        <taxon>Pseudonocardiales</taxon>
        <taxon>Pseudonocardiaceae</taxon>
        <taxon>Saccharothrix</taxon>
    </lineage>
</organism>
<proteinExistence type="predicted"/>
<protein>
    <submittedName>
        <fullName evidence="1">Uncharacterized protein</fullName>
    </submittedName>
</protein>
<evidence type="ECO:0000313" key="2">
    <source>
        <dbReference type="Proteomes" id="UP001597168"/>
    </source>
</evidence>
<dbReference type="Pfam" id="PF17236">
    <property type="entry name" value="SU10_MCP"/>
    <property type="match status" value="1"/>
</dbReference>
<sequence length="455" mass="48507">MYGAELREALNAAGAPALIPKIIDPLLLEYQRRYAPLLRAIPSFRWGTDVYHFNRRTANPNGGFVTDGGARPVTHSTYVQNNFQMRHLQVVGGVTGYAQEVTRQVIGNLRATEIEGSIQGLYWDMETAVLWGNEGATQYGAYPQFSGFDSLLSNYSGAEQNALDMAGGSLSLSMLDRLADMVETNAAMSVFSSDWMFVMSNTAESRIAQLLQNQQRFMNSVEVAAGLLVPSYRNIPIVKSSFLSTRGYSLGTVTSATATTGGSLPAATYFYKVSAVVARQGEIAASAEVSQATTGAASTVTLSFSPPTGLDGASPILYKVYRSTATGTQTLLGVVDATVGVGSDGVTPIATTSIVDDGVKLTPKNGSTIPATNPPVYQGTNTNKFPPTAGQESIFLVPRDRSILCRPYVRELTPVDVYPTTQAPDTLPYAIVSDTTLALRAPKFIGGAYRVGVAL</sequence>
<reference evidence="2" key="1">
    <citation type="journal article" date="2019" name="Int. J. Syst. Evol. Microbiol.">
        <title>The Global Catalogue of Microorganisms (GCM) 10K type strain sequencing project: providing services to taxonomists for standard genome sequencing and annotation.</title>
        <authorList>
            <consortium name="The Broad Institute Genomics Platform"/>
            <consortium name="The Broad Institute Genome Sequencing Center for Infectious Disease"/>
            <person name="Wu L."/>
            <person name="Ma J."/>
        </authorList>
    </citation>
    <scope>NUCLEOTIDE SEQUENCE [LARGE SCALE GENOMIC DNA]</scope>
    <source>
        <strain evidence="2">CCUG 60214</strain>
    </source>
</reference>
<gene>
    <name evidence="1" type="ORF">ACFQ3T_02400</name>
</gene>
<name>A0ABW3QLR6_9PSEU</name>
<dbReference type="Proteomes" id="UP001597168">
    <property type="component" value="Unassembled WGS sequence"/>
</dbReference>